<dbReference type="CDD" id="cd12797">
    <property type="entry name" value="M23_peptidase"/>
    <property type="match status" value="2"/>
</dbReference>
<dbReference type="Gene3D" id="2.70.70.10">
    <property type="entry name" value="Glucose Permease (Domain IIA)"/>
    <property type="match status" value="1"/>
</dbReference>
<dbReference type="SUPFAM" id="SSF51261">
    <property type="entry name" value="Duplicated hybrid motif"/>
    <property type="match status" value="2"/>
</dbReference>
<dbReference type="InterPro" id="IPR057309">
    <property type="entry name" value="PcsB_CC"/>
</dbReference>
<dbReference type="Pfam" id="PF24568">
    <property type="entry name" value="CC_PcsB"/>
    <property type="match status" value="1"/>
</dbReference>
<comment type="caution">
    <text evidence="5">The sequence shown here is derived from an EMBL/GenBank/DDBJ whole genome shotgun (WGS) entry which is preliminary data.</text>
</comment>
<dbReference type="AlphaFoldDB" id="A0A1F4UNC0"/>
<sequence length="409" mass="47158">MKKIFLGLFLISLILLLTGNMVSAQDEEEKVDDLQDKIEEYEKKIANLQKEANTLSREIESYNNQISLTQLKIQNSINKIAKTEKEINKLGEDIDSLVVRIDKLIERIQYQQNVLRERIRERYKTRETSTFMIIFGTTSLNNLVKKAEYLKAIEVQDNKVLAQMHETKETFNKQKTLFEEKKDKEESLKQQLVSEKANLDAYKLQLENKKQEQKRLLEVTQNNEVKYQKMLSDAKKELDQITSAVSVLKNQGSTDVEKGQKIGTQGNTGYSFGDHLHFGVYKYSSFEDIDGWDWYYSNYVDPAKKLKKKTVNWDDGCGTSDKKTVGSGDWSWPIEDPTVSQGFGHTCWSDRYYGGKDHPAYDMYGSYGASVHAADDGKAFFCDNCLGDGANGVFIFHDDDYMTIYWHLQ</sequence>
<feature type="chain" id="PRO_5009514881" description="Peptidoglycan hydrolase PcsB coiled-coil domain-containing protein" evidence="3">
    <location>
        <begin position="25"/>
        <end position="409"/>
    </location>
</feature>
<feature type="coiled-coil region" evidence="2">
    <location>
        <begin position="178"/>
        <end position="251"/>
    </location>
</feature>
<accession>A0A1F4UNC0</accession>
<dbReference type="Proteomes" id="UP000178615">
    <property type="component" value="Unassembled WGS sequence"/>
</dbReference>
<dbReference type="PANTHER" id="PTHR21666:SF270">
    <property type="entry name" value="MUREIN HYDROLASE ACTIVATOR ENVC"/>
    <property type="match status" value="1"/>
</dbReference>
<keyword evidence="1 3" id="KW-0732">Signal</keyword>
<dbReference type="GO" id="GO:0004222">
    <property type="term" value="F:metalloendopeptidase activity"/>
    <property type="evidence" value="ECO:0007669"/>
    <property type="project" value="TreeGrafter"/>
</dbReference>
<dbReference type="Gene3D" id="6.10.250.3150">
    <property type="match status" value="1"/>
</dbReference>
<dbReference type="PANTHER" id="PTHR21666">
    <property type="entry name" value="PEPTIDASE-RELATED"/>
    <property type="match status" value="1"/>
</dbReference>
<evidence type="ECO:0000256" key="2">
    <source>
        <dbReference type="SAM" id="Coils"/>
    </source>
</evidence>
<name>A0A1F4UNC0_UNCKA</name>
<feature type="signal peptide" evidence="3">
    <location>
        <begin position="1"/>
        <end position="24"/>
    </location>
</feature>
<evidence type="ECO:0000256" key="3">
    <source>
        <dbReference type="SAM" id="SignalP"/>
    </source>
</evidence>
<feature type="coiled-coil region" evidence="2">
    <location>
        <begin position="24"/>
        <end position="107"/>
    </location>
</feature>
<evidence type="ECO:0000259" key="4">
    <source>
        <dbReference type="Pfam" id="PF24568"/>
    </source>
</evidence>
<proteinExistence type="predicted"/>
<protein>
    <recommendedName>
        <fullName evidence="4">Peptidoglycan hydrolase PcsB coiled-coil domain-containing protein</fullName>
    </recommendedName>
</protein>
<dbReference type="InterPro" id="IPR011055">
    <property type="entry name" value="Dup_hybrid_motif"/>
</dbReference>
<organism evidence="5 6">
    <name type="scientific">candidate division WWE3 bacterium RBG_19FT_COMBO_34_6</name>
    <dbReference type="NCBI Taxonomy" id="1802612"/>
    <lineage>
        <taxon>Bacteria</taxon>
        <taxon>Katanobacteria</taxon>
    </lineage>
</organism>
<feature type="domain" description="Peptidoglycan hydrolase PcsB coiled-coil" evidence="4">
    <location>
        <begin position="101"/>
        <end position="172"/>
    </location>
</feature>
<keyword evidence="2" id="KW-0175">Coiled coil</keyword>
<dbReference type="InterPro" id="IPR050570">
    <property type="entry name" value="Cell_wall_metabolism_enzyme"/>
</dbReference>
<gene>
    <name evidence="5" type="ORF">A2V49_02755</name>
</gene>
<evidence type="ECO:0000256" key="1">
    <source>
        <dbReference type="ARBA" id="ARBA00022729"/>
    </source>
</evidence>
<evidence type="ECO:0000313" key="5">
    <source>
        <dbReference type="EMBL" id="OGC46429.1"/>
    </source>
</evidence>
<dbReference type="EMBL" id="MEUV01000004">
    <property type="protein sequence ID" value="OGC46429.1"/>
    <property type="molecule type" value="Genomic_DNA"/>
</dbReference>
<reference evidence="5 6" key="1">
    <citation type="journal article" date="2016" name="Nat. Commun.">
        <title>Thousands of microbial genomes shed light on interconnected biogeochemical processes in an aquifer system.</title>
        <authorList>
            <person name="Anantharaman K."/>
            <person name="Brown C.T."/>
            <person name="Hug L.A."/>
            <person name="Sharon I."/>
            <person name="Castelle C.J."/>
            <person name="Probst A.J."/>
            <person name="Thomas B.C."/>
            <person name="Singh A."/>
            <person name="Wilkins M.J."/>
            <person name="Karaoz U."/>
            <person name="Brodie E.L."/>
            <person name="Williams K.H."/>
            <person name="Hubbard S.S."/>
            <person name="Banfield J.F."/>
        </authorList>
    </citation>
    <scope>NUCLEOTIDE SEQUENCE [LARGE SCALE GENOMIC DNA]</scope>
</reference>
<evidence type="ECO:0000313" key="6">
    <source>
        <dbReference type="Proteomes" id="UP000178615"/>
    </source>
</evidence>